<comment type="caution">
    <text evidence="2">The sequence shown here is derived from an EMBL/GenBank/DDBJ whole genome shotgun (WGS) entry which is preliminary data.</text>
</comment>
<dbReference type="AlphaFoldDB" id="A0AAW0BNU7"/>
<proteinExistence type="predicted"/>
<keyword evidence="1" id="KW-1133">Transmembrane helix</keyword>
<dbReference type="Proteomes" id="UP001383192">
    <property type="component" value="Unassembled WGS sequence"/>
</dbReference>
<dbReference type="EMBL" id="JAYKXP010000093">
    <property type="protein sequence ID" value="KAK7027907.1"/>
    <property type="molecule type" value="Genomic_DNA"/>
</dbReference>
<reference evidence="2 3" key="1">
    <citation type="submission" date="2024-01" db="EMBL/GenBank/DDBJ databases">
        <title>A draft genome for a cacao thread blight-causing isolate of Paramarasmius palmivorus.</title>
        <authorList>
            <person name="Baruah I.K."/>
            <person name="Bukari Y."/>
            <person name="Amoako-Attah I."/>
            <person name="Meinhardt L.W."/>
            <person name="Bailey B.A."/>
            <person name="Cohen S.P."/>
        </authorList>
    </citation>
    <scope>NUCLEOTIDE SEQUENCE [LARGE SCALE GENOMIC DNA]</scope>
    <source>
        <strain evidence="2 3">GH-12</strain>
    </source>
</reference>
<name>A0AAW0BNU7_9AGAR</name>
<gene>
    <name evidence="2" type="ORF">VNI00_015123</name>
</gene>
<protein>
    <submittedName>
        <fullName evidence="2">Uncharacterized protein</fullName>
    </submittedName>
</protein>
<accession>A0AAW0BNU7</accession>
<organism evidence="2 3">
    <name type="scientific">Paramarasmius palmivorus</name>
    <dbReference type="NCBI Taxonomy" id="297713"/>
    <lineage>
        <taxon>Eukaryota</taxon>
        <taxon>Fungi</taxon>
        <taxon>Dikarya</taxon>
        <taxon>Basidiomycota</taxon>
        <taxon>Agaricomycotina</taxon>
        <taxon>Agaricomycetes</taxon>
        <taxon>Agaricomycetidae</taxon>
        <taxon>Agaricales</taxon>
        <taxon>Marasmiineae</taxon>
        <taxon>Marasmiaceae</taxon>
        <taxon>Paramarasmius</taxon>
    </lineage>
</organism>
<evidence type="ECO:0000256" key="1">
    <source>
        <dbReference type="SAM" id="Phobius"/>
    </source>
</evidence>
<keyword evidence="1" id="KW-0472">Membrane</keyword>
<feature type="transmembrane region" description="Helical" evidence="1">
    <location>
        <begin position="177"/>
        <end position="201"/>
    </location>
</feature>
<evidence type="ECO:0000313" key="3">
    <source>
        <dbReference type="Proteomes" id="UP001383192"/>
    </source>
</evidence>
<sequence length="326" mass="35784">MAQCLSGPERRGMLGMAIGRVRLFFSFCYESTFYPCALMEWFTRSLDVPDEETGLWVVEPEYEAGGKRTLDVIHLDSIARPVHLLPVYGYESLPEDFHFSDALDAFKARLKNGGSGILDFLKLGAFESHHNCAINFVSSTPFLSVASESIVTPSTSWIENDGQTGTPPSLGRSAQNVGVIVGAVLGVIGLVALVVVGFLLYHHRKWRFLHSMDPPSAVFPYPATTSAAMNVASEKKRRLIEGHHRHGILSRSPDIFSVLGRLEGAAENTAIMNNDLNHRIVEILQEPPRGSRVRHHIDSGWRPGTALSNVGGSSVLDVPPQYHTAI</sequence>
<keyword evidence="3" id="KW-1185">Reference proteome</keyword>
<keyword evidence="1" id="KW-0812">Transmembrane</keyword>
<evidence type="ECO:0000313" key="2">
    <source>
        <dbReference type="EMBL" id="KAK7027907.1"/>
    </source>
</evidence>